<dbReference type="Proteomes" id="UP000224080">
    <property type="component" value="Unassembled WGS sequence"/>
</dbReference>
<dbReference type="PROSITE" id="PS00463">
    <property type="entry name" value="ZN2_CY6_FUNGAL_1"/>
    <property type="match status" value="1"/>
</dbReference>
<dbReference type="STRING" id="2060905.A0A2B7WG48"/>
<evidence type="ECO:0000313" key="8">
    <source>
        <dbReference type="Proteomes" id="UP000224080"/>
    </source>
</evidence>
<dbReference type="Pfam" id="PF00172">
    <property type="entry name" value="Zn_clus"/>
    <property type="match status" value="1"/>
</dbReference>
<reference evidence="7 8" key="1">
    <citation type="submission" date="2017-10" db="EMBL/GenBank/DDBJ databases">
        <title>Comparative genomics in systemic dimorphic fungi from Ajellomycetaceae.</title>
        <authorList>
            <person name="Munoz J.F."/>
            <person name="Mcewen J.G."/>
            <person name="Clay O.K."/>
            <person name="Cuomo C.A."/>
        </authorList>
    </citation>
    <scope>NUCLEOTIDE SEQUENCE [LARGE SCALE GENOMIC DNA]</scope>
    <source>
        <strain evidence="7 8">UAMH130</strain>
    </source>
</reference>
<keyword evidence="1" id="KW-0805">Transcription regulation</keyword>
<dbReference type="AlphaFoldDB" id="A0A2B7WG48"/>
<feature type="region of interest" description="Disordered" evidence="5">
    <location>
        <begin position="182"/>
        <end position="207"/>
    </location>
</feature>
<dbReference type="Gene3D" id="4.10.240.10">
    <property type="entry name" value="Zn(2)-C6 fungal-type DNA-binding domain"/>
    <property type="match status" value="1"/>
</dbReference>
<dbReference type="OrthoDB" id="4185944at2759"/>
<dbReference type="SUPFAM" id="SSF57701">
    <property type="entry name" value="Zn2/Cys6 DNA-binding domain"/>
    <property type="match status" value="1"/>
</dbReference>
<evidence type="ECO:0000256" key="1">
    <source>
        <dbReference type="ARBA" id="ARBA00023015"/>
    </source>
</evidence>
<evidence type="ECO:0000256" key="3">
    <source>
        <dbReference type="ARBA" id="ARBA00023163"/>
    </source>
</evidence>
<dbReference type="InterPro" id="IPR001138">
    <property type="entry name" value="Zn2Cys6_DnaBD"/>
</dbReference>
<dbReference type="InterPro" id="IPR036864">
    <property type="entry name" value="Zn2-C6_fun-type_DNA-bd_sf"/>
</dbReference>
<evidence type="ECO:0000313" key="7">
    <source>
        <dbReference type="EMBL" id="PGG95572.1"/>
    </source>
</evidence>
<accession>A0A2B7WG48</accession>
<evidence type="ECO:0000256" key="5">
    <source>
        <dbReference type="SAM" id="MobiDB-lite"/>
    </source>
</evidence>
<feature type="domain" description="Zn(2)-C6 fungal-type" evidence="6">
    <location>
        <begin position="10"/>
        <end position="45"/>
    </location>
</feature>
<proteinExistence type="predicted"/>
<dbReference type="CDD" id="cd00067">
    <property type="entry name" value="GAL4"/>
    <property type="match status" value="1"/>
</dbReference>
<sequence>MRPSTSRRYACDRCRAHKLRCNRDLMASTDSPCLRCRKAKVECSIGSAVRVGSTAELLHGFPTKMDAVNSTQNGDSGYGLSDPQNESSTILDQIWENSAPKDSNPSDGSQLISVRWPSLSQPSLFQGGENFGECMVADAMHLPDMPLNFPDFGSPYRNDSTSNDFDALQSTHLGSQTANDISVEQRQSNSEHTELQHSLDSQQDSSPGALKSISILHNTSRTLCTNLSTAGSGDGQSLSPIGLKDACIQQLSDLSVILMKNFHRVEVLKHACSFLFDSPDKVAAEYLHATLEKSVIEDDSIGNMLRGSEQFLQIIRLCKQTAVASMEPSPKTHPEGNSLHDGNPRGLDIRPELSLEESLSERWKILQSGFSRSRAPPTSPLNTPVPSSNGLAASVSKLDAHATLTILACYTTLLKTYKTLFSILYDSFNSSCAFTEILGLPRLVTALQINGFMVGDNGCLHIRILLQTSRHLLSSIQKALDGILADTLAQSLLETLLKQEEVYSLEDDEFGMKPVRDLLTIIEMKLR</sequence>
<dbReference type="GO" id="GO:0000981">
    <property type="term" value="F:DNA-binding transcription factor activity, RNA polymerase II-specific"/>
    <property type="evidence" value="ECO:0007669"/>
    <property type="project" value="InterPro"/>
</dbReference>
<protein>
    <recommendedName>
        <fullName evidence="6">Zn(2)-C6 fungal-type domain-containing protein</fullName>
    </recommendedName>
</protein>
<keyword evidence="8" id="KW-1185">Reference proteome</keyword>
<dbReference type="EMBL" id="PDNC01000219">
    <property type="protein sequence ID" value="PGG95572.1"/>
    <property type="molecule type" value="Genomic_DNA"/>
</dbReference>
<keyword evidence="3" id="KW-0804">Transcription</keyword>
<evidence type="ECO:0000256" key="4">
    <source>
        <dbReference type="ARBA" id="ARBA00023242"/>
    </source>
</evidence>
<feature type="region of interest" description="Disordered" evidence="5">
    <location>
        <begin position="325"/>
        <end position="345"/>
    </location>
</feature>
<dbReference type="GO" id="GO:0008270">
    <property type="term" value="F:zinc ion binding"/>
    <property type="evidence" value="ECO:0007669"/>
    <property type="project" value="InterPro"/>
</dbReference>
<dbReference type="SMART" id="SM00066">
    <property type="entry name" value="GAL4"/>
    <property type="match status" value="1"/>
</dbReference>
<name>A0A2B7WG48_9EURO</name>
<dbReference type="PROSITE" id="PS50048">
    <property type="entry name" value="ZN2_CY6_FUNGAL_2"/>
    <property type="match status" value="1"/>
</dbReference>
<evidence type="ECO:0000256" key="2">
    <source>
        <dbReference type="ARBA" id="ARBA00023125"/>
    </source>
</evidence>
<keyword evidence="2" id="KW-0238">DNA-binding</keyword>
<keyword evidence="4" id="KW-0539">Nucleus</keyword>
<evidence type="ECO:0000259" key="6">
    <source>
        <dbReference type="PROSITE" id="PS50048"/>
    </source>
</evidence>
<comment type="caution">
    <text evidence="7">The sequence shown here is derived from an EMBL/GenBank/DDBJ whole genome shotgun (WGS) entry which is preliminary data.</text>
</comment>
<organism evidence="7 8">
    <name type="scientific">Blastomyces parvus</name>
    <dbReference type="NCBI Taxonomy" id="2060905"/>
    <lineage>
        <taxon>Eukaryota</taxon>
        <taxon>Fungi</taxon>
        <taxon>Dikarya</taxon>
        <taxon>Ascomycota</taxon>
        <taxon>Pezizomycotina</taxon>
        <taxon>Eurotiomycetes</taxon>
        <taxon>Eurotiomycetidae</taxon>
        <taxon>Onygenales</taxon>
        <taxon>Ajellomycetaceae</taxon>
        <taxon>Blastomyces</taxon>
    </lineage>
</organism>
<gene>
    <name evidence="7" type="ORF">GX51_08217</name>
</gene>
<dbReference type="GO" id="GO:0003677">
    <property type="term" value="F:DNA binding"/>
    <property type="evidence" value="ECO:0007669"/>
    <property type="project" value="UniProtKB-KW"/>
</dbReference>